<dbReference type="Proteomes" id="UP001438707">
    <property type="component" value="Unassembled WGS sequence"/>
</dbReference>
<keyword evidence="9" id="KW-1185">Reference proteome</keyword>
<dbReference type="PANTHER" id="PTHR11604:SF0">
    <property type="entry name" value="PROFILIN"/>
    <property type="match status" value="1"/>
</dbReference>
<comment type="caution">
    <text evidence="8">The sequence shown here is derived from an EMBL/GenBank/DDBJ whole genome shotgun (WGS) entry which is preliminary data.</text>
</comment>
<dbReference type="PRINTS" id="PR00392">
    <property type="entry name" value="PROFILIN"/>
</dbReference>
<dbReference type="GO" id="GO:0005938">
    <property type="term" value="C:cell cortex"/>
    <property type="evidence" value="ECO:0007669"/>
    <property type="project" value="TreeGrafter"/>
</dbReference>
<protein>
    <recommendedName>
        <fullName evidence="7">Profilin</fullName>
    </recommendedName>
</protein>
<organism evidence="8 9">
    <name type="scientific">Apatococcus lobatus</name>
    <dbReference type="NCBI Taxonomy" id="904363"/>
    <lineage>
        <taxon>Eukaryota</taxon>
        <taxon>Viridiplantae</taxon>
        <taxon>Chlorophyta</taxon>
        <taxon>core chlorophytes</taxon>
        <taxon>Trebouxiophyceae</taxon>
        <taxon>Chlorellales</taxon>
        <taxon>Chlorellaceae</taxon>
        <taxon>Apatococcus</taxon>
    </lineage>
</organism>
<dbReference type="GO" id="GO:0003785">
    <property type="term" value="F:actin monomer binding"/>
    <property type="evidence" value="ECO:0007669"/>
    <property type="project" value="TreeGrafter"/>
</dbReference>
<keyword evidence="3" id="KW-0963">Cytoplasm</keyword>
<dbReference type="CDD" id="cd00148">
    <property type="entry name" value="PROF"/>
    <property type="match status" value="1"/>
</dbReference>
<gene>
    <name evidence="8" type="ORF">WJX74_001765</name>
</gene>
<keyword evidence="5 6" id="KW-0206">Cytoskeleton</keyword>
<dbReference type="Gene3D" id="3.30.450.30">
    <property type="entry name" value="Dynein light chain 2a, cytoplasmic"/>
    <property type="match status" value="1"/>
</dbReference>
<dbReference type="InterPro" id="IPR036140">
    <property type="entry name" value="PFN_sf"/>
</dbReference>
<evidence type="ECO:0000256" key="7">
    <source>
        <dbReference type="RuleBase" id="RU003909"/>
    </source>
</evidence>
<name>A0AAW1RKW6_9CHLO</name>
<dbReference type="InterPro" id="IPR005455">
    <property type="entry name" value="PFN_euk"/>
</dbReference>
<dbReference type="SUPFAM" id="SSF55770">
    <property type="entry name" value="Profilin (actin-binding protein)"/>
    <property type="match status" value="1"/>
</dbReference>
<dbReference type="PROSITE" id="PS00414">
    <property type="entry name" value="PROFILIN"/>
    <property type="match status" value="1"/>
</dbReference>
<comment type="subunit">
    <text evidence="6">Occurs in many kinds of cells as a complex with monomeric actin in a 1:1 ratio.</text>
</comment>
<dbReference type="InterPro" id="IPR027310">
    <property type="entry name" value="Profilin_CS"/>
</dbReference>
<evidence type="ECO:0000256" key="5">
    <source>
        <dbReference type="ARBA" id="ARBA00023212"/>
    </source>
</evidence>
<comment type="function">
    <text evidence="6">Binds to actin and affects the structure of the cytoskeleton. At high concentrations, profilin prevents the polymerization of actin, whereas it enhances it at low concentrations.</text>
</comment>
<dbReference type="GO" id="GO:0005856">
    <property type="term" value="C:cytoskeleton"/>
    <property type="evidence" value="ECO:0007669"/>
    <property type="project" value="UniProtKB-SubCell"/>
</dbReference>
<dbReference type="PRINTS" id="PR01640">
    <property type="entry name" value="PROFILINPLNT"/>
</dbReference>
<dbReference type="InterPro" id="IPR048278">
    <property type="entry name" value="PFN"/>
</dbReference>
<evidence type="ECO:0000256" key="1">
    <source>
        <dbReference type="ARBA" id="ARBA00004245"/>
    </source>
</evidence>
<dbReference type="SMART" id="SM00392">
    <property type="entry name" value="PROF"/>
    <property type="match status" value="1"/>
</dbReference>
<accession>A0AAW1RKW6</accession>
<proteinExistence type="inferred from homology"/>
<dbReference type="FunFam" id="3.30.450.30:FF:000001">
    <property type="entry name" value="Profilin"/>
    <property type="match status" value="1"/>
</dbReference>
<evidence type="ECO:0000256" key="3">
    <source>
        <dbReference type="ARBA" id="ARBA00022490"/>
    </source>
</evidence>
<keyword evidence="4 7" id="KW-0009">Actin-binding</keyword>
<evidence type="ECO:0000256" key="4">
    <source>
        <dbReference type="ARBA" id="ARBA00023203"/>
    </source>
</evidence>
<comment type="similarity">
    <text evidence="2 7">Belongs to the profilin family.</text>
</comment>
<sequence length="135" mass="13974">MSWQTYVDDHLMCALPNGGQLAAAAILGHDGGVWAQSDSFPDITGEQVTNLMSAFSPPNYDGTLAQKGLFLGGNKYLVVAGDQGEVIRGKKGSGGATVKKTSSALVIGLYSDAHQAGDANVVVEQLGDYLIGQGM</sequence>
<evidence type="ECO:0000256" key="2">
    <source>
        <dbReference type="ARBA" id="ARBA00010058"/>
    </source>
</evidence>
<evidence type="ECO:0000256" key="6">
    <source>
        <dbReference type="RuleBase" id="RU003908"/>
    </source>
</evidence>
<dbReference type="AlphaFoldDB" id="A0AAW1RKW6"/>
<dbReference type="EMBL" id="JALJOS010000009">
    <property type="protein sequence ID" value="KAK9834439.1"/>
    <property type="molecule type" value="Genomic_DNA"/>
</dbReference>
<evidence type="ECO:0000313" key="9">
    <source>
        <dbReference type="Proteomes" id="UP001438707"/>
    </source>
</evidence>
<dbReference type="Pfam" id="PF00235">
    <property type="entry name" value="Profilin"/>
    <property type="match status" value="1"/>
</dbReference>
<dbReference type="PANTHER" id="PTHR11604">
    <property type="entry name" value="PROFILIN"/>
    <property type="match status" value="1"/>
</dbReference>
<reference evidence="8 9" key="1">
    <citation type="journal article" date="2024" name="Nat. Commun.">
        <title>Phylogenomics reveals the evolutionary origins of lichenization in chlorophyte algae.</title>
        <authorList>
            <person name="Puginier C."/>
            <person name="Libourel C."/>
            <person name="Otte J."/>
            <person name="Skaloud P."/>
            <person name="Haon M."/>
            <person name="Grisel S."/>
            <person name="Petersen M."/>
            <person name="Berrin J.G."/>
            <person name="Delaux P.M."/>
            <person name="Dal Grande F."/>
            <person name="Keller J."/>
        </authorList>
    </citation>
    <scope>NUCLEOTIDE SEQUENCE [LARGE SCALE GENOMIC DNA]</scope>
    <source>
        <strain evidence="8 9">SAG 2145</strain>
    </source>
</reference>
<evidence type="ECO:0000313" key="8">
    <source>
        <dbReference type="EMBL" id="KAK9834439.1"/>
    </source>
</evidence>
<comment type="subcellular location">
    <subcellularLocation>
        <location evidence="1">Cytoplasm</location>
        <location evidence="1">Cytoskeleton</location>
    </subcellularLocation>
</comment>